<gene>
    <name evidence="4" type="primary">LOC104266172</name>
</gene>
<reference evidence="4" key="1">
    <citation type="submission" date="2020-04" db="EMBL/GenBank/DDBJ databases">
        <authorList>
            <person name="Neveu A P."/>
        </authorList>
    </citation>
    <scope>NUCLEOTIDE SEQUENCE</scope>
    <source>
        <tissue evidence="4">Whole embryo</tissue>
    </source>
</reference>
<evidence type="ECO:0000256" key="1">
    <source>
        <dbReference type="PROSITE-ProRule" id="PRU00706"/>
    </source>
</evidence>
<feature type="domain" description="Nucleoside diphosphate kinase-like" evidence="3">
    <location>
        <begin position="109"/>
        <end position="250"/>
    </location>
</feature>
<dbReference type="EMBL" id="LR787344">
    <property type="protein sequence ID" value="CAB3263206.1"/>
    <property type="molecule type" value="mRNA"/>
</dbReference>
<comment type="caution">
    <text evidence="1">Lacks conserved residue(s) required for the propagation of feature annotation.</text>
</comment>
<dbReference type="SUPFAM" id="SSF54919">
    <property type="entry name" value="Nucleoside diphosphate kinase, NDK"/>
    <property type="match status" value="2"/>
</dbReference>
<dbReference type="PANTHER" id="PTHR46135:SF3">
    <property type="entry name" value="NME_NM23 FAMILY MEMBER 8"/>
    <property type="match status" value="1"/>
</dbReference>
<name>A0A6F9DJQ8_9ASCI</name>
<evidence type="ECO:0000313" key="4">
    <source>
        <dbReference type="EMBL" id="CAB3263206.1"/>
    </source>
</evidence>
<organism evidence="4">
    <name type="scientific">Phallusia mammillata</name>
    <dbReference type="NCBI Taxonomy" id="59560"/>
    <lineage>
        <taxon>Eukaryota</taxon>
        <taxon>Metazoa</taxon>
        <taxon>Chordata</taxon>
        <taxon>Tunicata</taxon>
        <taxon>Ascidiacea</taxon>
        <taxon>Phlebobranchia</taxon>
        <taxon>Ascidiidae</taxon>
        <taxon>Phallusia</taxon>
    </lineage>
</organism>
<protein>
    <submittedName>
        <fullName evidence="4">Uncharacterized protein LOC104266172</fullName>
    </submittedName>
</protein>
<feature type="compositionally biased region" description="Basic residues" evidence="2">
    <location>
        <begin position="74"/>
        <end position="84"/>
    </location>
</feature>
<feature type="compositionally biased region" description="Basic and acidic residues" evidence="2">
    <location>
        <begin position="55"/>
        <end position="66"/>
    </location>
</feature>
<dbReference type="Gene3D" id="3.30.70.141">
    <property type="entry name" value="Nucleoside diphosphate kinase-like domain"/>
    <property type="match status" value="2"/>
</dbReference>
<dbReference type="SMART" id="SM00562">
    <property type="entry name" value="NDK"/>
    <property type="match status" value="1"/>
</dbReference>
<dbReference type="InterPro" id="IPR036850">
    <property type="entry name" value="NDK-like_dom_sf"/>
</dbReference>
<dbReference type="PANTHER" id="PTHR46135">
    <property type="entry name" value="NME/NM23 FAMILY MEMBER 8"/>
    <property type="match status" value="1"/>
</dbReference>
<dbReference type="InterPro" id="IPR034907">
    <property type="entry name" value="NDK-like_dom"/>
</dbReference>
<dbReference type="Pfam" id="PF00334">
    <property type="entry name" value="NDK"/>
    <property type="match status" value="1"/>
</dbReference>
<evidence type="ECO:0000256" key="2">
    <source>
        <dbReference type="SAM" id="MobiDB-lite"/>
    </source>
</evidence>
<evidence type="ECO:0000259" key="3">
    <source>
        <dbReference type="SMART" id="SM00562"/>
    </source>
</evidence>
<feature type="region of interest" description="Disordered" evidence="2">
    <location>
        <begin position="53"/>
        <end position="93"/>
    </location>
</feature>
<comment type="similarity">
    <text evidence="1">Belongs to the NDK family.</text>
</comment>
<proteinExistence type="evidence at transcript level"/>
<dbReference type="AlphaFoldDB" id="A0A6F9DJQ8"/>
<dbReference type="PROSITE" id="PS51374">
    <property type="entry name" value="NDPK_LIKE"/>
    <property type="match status" value="1"/>
</dbReference>
<dbReference type="InterPro" id="IPR051766">
    <property type="entry name" value="TXND_domain-containing"/>
</dbReference>
<accession>A0A6F9DJQ8</accession>
<sequence>MDRIMSSTPEISYRQIKTFFGEKELFADNRCRPLLKFLPPPMRVAQYTNGYLSRSDGEEGTGDHGVSHSSSSKSSKKRKKRKQKALQNQTSHTEESVLDAMLSWPRPITSVLIIKPDAFPRHVVKILRRLYQEKFSVVAIRMAILSEDQASQVMPTKYEKMLGERSVFTSHMTSSASLVVCVQRINAVRRLVDVAGPIDPREAHKVTTCGNGNWRAEFGIDEFSNAIHVSEKYVAACEEQKLFFPEGLCCKQTLELKMEQIPFVQDYSVMREDKVKGREVGVCDNPNVDLLGTTGMEIQPVCLVLSSPVINCPKSDKKPGLLKMYPPYIDIMEQLLTQGYEICAWHMTCFSVNQAKKLYELMGDKSSNNLQFTVNLLTSGPSFLLYMQRENGLILFDSILGSCLRRYSLLEHAPNILRTQTLKQTHICVKHLFHRLENKRSIIRISHKRALEWQDRNGVTNS</sequence>